<accession>A0A4Y7PTU5</accession>
<dbReference type="Pfam" id="PF14214">
    <property type="entry name" value="Helitron_like_N"/>
    <property type="match status" value="1"/>
</dbReference>
<dbReference type="InterPro" id="IPR025476">
    <property type="entry name" value="Helitron_helicase-like"/>
</dbReference>
<evidence type="ECO:0000313" key="2">
    <source>
        <dbReference type="EMBL" id="TDL17979.1"/>
    </source>
</evidence>
<organism evidence="2 3">
    <name type="scientific">Rickenella mellea</name>
    <dbReference type="NCBI Taxonomy" id="50990"/>
    <lineage>
        <taxon>Eukaryota</taxon>
        <taxon>Fungi</taxon>
        <taxon>Dikarya</taxon>
        <taxon>Basidiomycota</taxon>
        <taxon>Agaricomycotina</taxon>
        <taxon>Agaricomycetes</taxon>
        <taxon>Hymenochaetales</taxon>
        <taxon>Rickenellaceae</taxon>
        <taxon>Rickenella</taxon>
    </lineage>
</organism>
<reference evidence="2 3" key="1">
    <citation type="submission" date="2018-06" db="EMBL/GenBank/DDBJ databases">
        <title>A transcriptomic atlas of mushroom development highlights an independent origin of complex multicellularity.</title>
        <authorList>
            <consortium name="DOE Joint Genome Institute"/>
            <person name="Krizsan K."/>
            <person name="Almasi E."/>
            <person name="Merenyi Z."/>
            <person name="Sahu N."/>
            <person name="Viragh M."/>
            <person name="Koszo T."/>
            <person name="Mondo S."/>
            <person name="Kiss B."/>
            <person name="Balint B."/>
            <person name="Kues U."/>
            <person name="Barry K."/>
            <person name="Hegedus J.C."/>
            <person name="Henrissat B."/>
            <person name="Johnson J."/>
            <person name="Lipzen A."/>
            <person name="Ohm R."/>
            <person name="Nagy I."/>
            <person name="Pangilinan J."/>
            <person name="Yan J."/>
            <person name="Xiong Y."/>
            <person name="Grigoriev I.V."/>
            <person name="Hibbett D.S."/>
            <person name="Nagy L.G."/>
        </authorList>
    </citation>
    <scope>NUCLEOTIDE SEQUENCE [LARGE SCALE GENOMIC DNA]</scope>
    <source>
        <strain evidence="2 3">SZMC22713</strain>
    </source>
</reference>
<proteinExistence type="predicted"/>
<dbReference type="OrthoDB" id="2272314at2759"/>
<evidence type="ECO:0000313" key="3">
    <source>
        <dbReference type="Proteomes" id="UP000294933"/>
    </source>
</evidence>
<dbReference type="Proteomes" id="UP000294933">
    <property type="component" value="Unassembled WGS sequence"/>
</dbReference>
<gene>
    <name evidence="2" type="ORF">BD410DRAFT_729234</name>
</gene>
<name>A0A4Y7PTU5_9AGAM</name>
<feature type="domain" description="Helitron helicase-like" evidence="1">
    <location>
        <begin position="275"/>
        <end position="401"/>
    </location>
</feature>
<dbReference type="VEuPathDB" id="FungiDB:BD410DRAFT_729234"/>
<dbReference type="AlphaFoldDB" id="A0A4Y7PTU5"/>
<protein>
    <recommendedName>
        <fullName evidence="1">Helitron helicase-like domain-containing protein</fullName>
    </recommendedName>
</protein>
<dbReference type="PANTHER" id="PTHR45786:SF74">
    <property type="entry name" value="ATP-DEPENDENT DNA HELICASE"/>
    <property type="match status" value="1"/>
</dbReference>
<dbReference type="EMBL" id="ML170214">
    <property type="protein sequence ID" value="TDL17979.1"/>
    <property type="molecule type" value="Genomic_DNA"/>
</dbReference>
<keyword evidence="3" id="KW-1185">Reference proteome</keyword>
<evidence type="ECO:0000259" key="1">
    <source>
        <dbReference type="Pfam" id="PF14214"/>
    </source>
</evidence>
<dbReference type="PANTHER" id="PTHR45786">
    <property type="entry name" value="DNA BINDING PROTEIN-LIKE"/>
    <property type="match status" value="1"/>
</dbReference>
<dbReference type="STRING" id="50990.A0A4Y7PTU5"/>
<sequence length="419" mass="48634">MNICCDHCGALHWVEEATAKSRDNSPRFGMCCNHGQVRLPDTEDPPHALQQLLSGDTPQTREFRENICQDNAALAFTSLGVAIDDRINDGRGPYVFRIHGELCHHVGSLLPVEGRSPAYAQLYIYDPRAALEQQMQCNTNLRRDTMELLQSMLEQNHFYSGVFKHAYEILERHGDIQDIAINLCVDHSRDRRRYNLPTVDELAVILPGDGQRMDGRDIILRMRDGPLMRIHDRHPAYAPLHYVLLFPRGEDGWSWDLKLHQPDRNQPKRISQTRFYAYRIQHHPNFFPTILRGGRLFQQYLVDMWASSDQNRLNYFIMNQNQIRASLYSGLEDAVAAADDGNIDLNELGQRIILPSSYIGGPRNMQQRFQDSMAVARYYKKVDLFITMTANPHWREIQKLYYLARQRKINLTWLPVSSR</sequence>